<feature type="region of interest" description="Disordered" evidence="3">
    <location>
        <begin position="1"/>
        <end position="44"/>
    </location>
</feature>
<keyword evidence="5" id="KW-0282">Flagellum</keyword>
<evidence type="ECO:0000313" key="6">
    <source>
        <dbReference type="Proteomes" id="UP000239485"/>
    </source>
</evidence>
<comment type="caution">
    <text evidence="5">The sequence shown here is derived from an EMBL/GenBank/DDBJ whole genome shotgun (WGS) entry which is preliminary data.</text>
</comment>
<keyword evidence="6" id="KW-1185">Reference proteome</keyword>
<evidence type="ECO:0000256" key="3">
    <source>
        <dbReference type="SAM" id="MobiDB-lite"/>
    </source>
</evidence>
<dbReference type="InterPro" id="IPR005648">
    <property type="entry name" value="FlgD"/>
</dbReference>
<accession>A0A2S6IJY9</accession>
<name>A0A2S6IJY9_9ACTN</name>
<dbReference type="RefSeq" id="WP_104432850.1">
    <property type="nucleotide sequence ID" value="NZ_PTJD01000007.1"/>
</dbReference>
<dbReference type="OrthoDB" id="9785233at2"/>
<evidence type="ECO:0000256" key="1">
    <source>
        <dbReference type="ARBA" id="ARBA00010577"/>
    </source>
</evidence>
<protein>
    <submittedName>
        <fullName evidence="5">Flagellar basal-body rod modification protein FlgD</fullName>
    </submittedName>
</protein>
<comment type="similarity">
    <text evidence="1">Belongs to the FlgD family.</text>
</comment>
<dbReference type="EMBL" id="PTJD01000007">
    <property type="protein sequence ID" value="PPK94518.1"/>
    <property type="molecule type" value="Genomic_DNA"/>
</dbReference>
<evidence type="ECO:0000256" key="2">
    <source>
        <dbReference type="ARBA" id="ARBA00022795"/>
    </source>
</evidence>
<keyword evidence="2" id="KW-1005">Bacterial flagellum biogenesis</keyword>
<keyword evidence="5" id="KW-0966">Cell projection</keyword>
<dbReference type="Pfam" id="PF13861">
    <property type="entry name" value="FLgD_tudor"/>
    <property type="match status" value="1"/>
</dbReference>
<organism evidence="5 6">
    <name type="scientific">Kineococcus xinjiangensis</name>
    <dbReference type="NCBI Taxonomy" id="512762"/>
    <lineage>
        <taxon>Bacteria</taxon>
        <taxon>Bacillati</taxon>
        <taxon>Actinomycetota</taxon>
        <taxon>Actinomycetes</taxon>
        <taxon>Kineosporiales</taxon>
        <taxon>Kineosporiaceae</taxon>
        <taxon>Kineococcus</taxon>
    </lineage>
</organism>
<dbReference type="Proteomes" id="UP000239485">
    <property type="component" value="Unassembled WGS sequence"/>
</dbReference>
<reference evidence="5 6" key="1">
    <citation type="submission" date="2018-02" db="EMBL/GenBank/DDBJ databases">
        <title>Genomic Encyclopedia of Archaeal and Bacterial Type Strains, Phase II (KMG-II): from individual species to whole genera.</title>
        <authorList>
            <person name="Goeker M."/>
        </authorList>
    </citation>
    <scope>NUCLEOTIDE SEQUENCE [LARGE SCALE GENOMIC DNA]</scope>
    <source>
        <strain evidence="5 6">DSM 22857</strain>
    </source>
</reference>
<evidence type="ECO:0000259" key="4">
    <source>
        <dbReference type="Pfam" id="PF13861"/>
    </source>
</evidence>
<dbReference type="InterPro" id="IPR025963">
    <property type="entry name" value="FLgD_Tudor"/>
</dbReference>
<sequence>MSIDAASGASGHGSLLDASNAAQAARDVARTGGPSGTKASGDTQKNKDTFMKLLVAQLRYQDPSKPVDSSTFIAQTAQFSSLETLEGMSKNNTSMLAAQLRLQASSLVGQSVSYPGADGIVTGTVTSASFAGTGEPVLKVDGKEIALSKVVSVDAPTSTTPPAA</sequence>
<dbReference type="GO" id="GO:0044781">
    <property type="term" value="P:bacterial-type flagellum organization"/>
    <property type="evidence" value="ECO:0007669"/>
    <property type="project" value="UniProtKB-KW"/>
</dbReference>
<dbReference type="Pfam" id="PF03963">
    <property type="entry name" value="FlgD"/>
    <property type="match status" value="1"/>
</dbReference>
<evidence type="ECO:0000313" key="5">
    <source>
        <dbReference type="EMBL" id="PPK94518.1"/>
    </source>
</evidence>
<proteinExistence type="inferred from homology"/>
<dbReference type="AlphaFoldDB" id="A0A2S6IJY9"/>
<feature type="domain" description="FlgD Tudor-like" evidence="4">
    <location>
        <begin position="102"/>
        <end position="150"/>
    </location>
</feature>
<gene>
    <name evidence="5" type="ORF">CLV92_10720</name>
</gene>
<keyword evidence="5" id="KW-0969">Cilium</keyword>